<evidence type="ECO:0000256" key="9">
    <source>
        <dbReference type="ARBA" id="ARBA00048679"/>
    </source>
</evidence>
<dbReference type="InterPro" id="IPR056865">
    <property type="entry name" value="CCTL2_WNK"/>
</dbReference>
<dbReference type="PANTHER" id="PTHR13902">
    <property type="entry name" value="SERINE/THREONINE-PROTEIN KINASE WNK WITH NO LYSINE -RELATED"/>
    <property type="match status" value="1"/>
</dbReference>
<dbReference type="SMART" id="SM00220">
    <property type="entry name" value="S_TKc"/>
    <property type="match status" value="1"/>
</dbReference>
<feature type="compositionally biased region" description="Low complexity" evidence="11">
    <location>
        <begin position="828"/>
        <end position="840"/>
    </location>
</feature>
<feature type="region of interest" description="Disordered" evidence="11">
    <location>
        <begin position="1709"/>
        <end position="1741"/>
    </location>
</feature>
<dbReference type="GO" id="GO:0005524">
    <property type="term" value="F:ATP binding"/>
    <property type="evidence" value="ECO:0007669"/>
    <property type="project" value="UniProtKB-KW"/>
</dbReference>
<dbReference type="FunFam" id="1.10.510.10:FF:000006">
    <property type="entry name" value="Serine/threonine-protein kinase WNK1 isoform 2"/>
    <property type="match status" value="1"/>
</dbReference>
<dbReference type="SUPFAM" id="SSF56112">
    <property type="entry name" value="Protein kinase-like (PK-like)"/>
    <property type="match status" value="1"/>
</dbReference>
<dbReference type="Pfam" id="PF00069">
    <property type="entry name" value="Pkinase"/>
    <property type="match status" value="1"/>
</dbReference>
<reference evidence="13" key="1">
    <citation type="journal article" date="2021" name="Genome Biol. Evol.">
        <title>A High-Quality Reference Genome for a Parasitic Bivalve with Doubly Uniparental Inheritance (Bivalvia: Unionida).</title>
        <authorList>
            <person name="Smith C.H."/>
        </authorList>
    </citation>
    <scope>NUCLEOTIDE SEQUENCE</scope>
    <source>
        <strain evidence="13">CHS0354</strain>
    </source>
</reference>
<feature type="coiled-coil region" evidence="10">
    <location>
        <begin position="2199"/>
        <end position="2226"/>
    </location>
</feature>
<dbReference type="InterPro" id="IPR011009">
    <property type="entry name" value="Kinase-like_dom_sf"/>
</dbReference>
<keyword evidence="14" id="KW-1185">Reference proteome</keyword>
<feature type="region of interest" description="Disordered" evidence="11">
    <location>
        <begin position="1143"/>
        <end position="1175"/>
    </location>
</feature>
<feature type="region of interest" description="Disordered" evidence="11">
    <location>
        <begin position="938"/>
        <end position="1014"/>
    </location>
</feature>
<dbReference type="Gene3D" id="3.30.200.20">
    <property type="entry name" value="Phosphorylase Kinase, domain 1"/>
    <property type="match status" value="1"/>
</dbReference>
<evidence type="ECO:0000256" key="5">
    <source>
        <dbReference type="ARBA" id="ARBA00022741"/>
    </source>
</evidence>
<evidence type="ECO:0000256" key="2">
    <source>
        <dbReference type="ARBA" id="ARBA00012513"/>
    </source>
</evidence>
<dbReference type="EC" id="2.7.11.1" evidence="2"/>
<accession>A0AAE0VIQ8</accession>
<evidence type="ECO:0000313" key="13">
    <source>
        <dbReference type="EMBL" id="KAK3579344.1"/>
    </source>
</evidence>
<comment type="catalytic activity">
    <reaction evidence="9">
        <text>L-seryl-[protein] + ATP = O-phospho-L-seryl-[protein] + ADP + H(+)</text>
        <dbReference type="Rhea" id="RHEA:17989"/>
        <dbReference type="Rhea" id="RHEA-COMP:9863"/>
        <dbReference type="Rhea" id="RHEA-COMP:11604"/>
        <dbReference type="ChEBI" id="CHEBI:15378"/>
        <dbReference type="ChEBI" id="CHEBI:29999"/>
        <dbReference type="ChEBI" id="CHEBI:30616"/>
        <dbReference type="ChEBI" id="CHEBI:83421"/>
        <dbReference type="ChEBI" id="CHEBI:456216"/>
        <dbReference type="EC" id="2.7.11.1"/>
    </reaction>
</comment>
<feature type="compositionally biased region" description="Low complexity" evidence="11">
    <location>
        <begin position="1495"/>
        <end position="1537"/>
    </location>
</feature>
<sequence>MNKNLHSALSSVNGDMHSSRKKEEQHLDYQKYTKPIKSRILLKPGGEMGPKFSNISHSPERNKSGTPQSRFRLVANSGRDRKCISDDVTAKVQIFDSKEKSPSGMKQSTGHVTSGLYSVSLSKIGRSLDSPRSRSYSLPADAEDHLLDPVVTGNFCEVKQDSMSRTMTRIDDNRFSTCITNGNSIVGSKPVIDSSDVTETTKDIKNNNLQQSACDNVGITTDPVAVLESKLIKVPNKSAPIDETSTVLQSCIESKSKNSDSGVGITGVVGPSNKVCDDDLNSAHPSEFGSQNVDSGVDVKVDSSVDESLVVKKESEGDKKEGDEEGEKKEGDGELEKKEGDGELEKKEGDGELEKKDGEGDEKKDGSEAEEKAVATSENGLFLKFDIEIGRGSFKTVYKGLDTDTGVAVAWCELQDKKWSKNERQRFREEAEMLKELQHPNIVRFYDSFEQVNQRGRKVIVLVTELMTSGTLKTYIKRFKKINPKVLKNWCKQILKGLYYLHTRTPPVIHRDLKCDNIFITGTTGSVKIGDLGLATLKNKSFAKSVIGTPEFMAPEMYEEHYDESVDVYAFGMCMLEMATSEYPYKECTNAAQIYRKVTSGIRPEAFDKVENPEVKEIIDGCIRSKRSDRYDVKELLQHDFFLEDTGLKVELANTDEEDRSASIIQLRLRVVDPKKRKDKHKENEAIQFDFDMENDVPENVAQEMVKSGFLQEEDIRIVAKQIKDRISQVKREREKKLAESQNKTEQDSGQQQQQAVATGSDMTQTGSKLMTGGYQSQSQHQSQLRQSGHHPQYMAQQPGQTGGQGQYSEQQQEEYQTQPTLQHQTVGQHQGQSVGNQQQIPHSMGLQQQQIPLSMGQQQQMPLSIGQQQPFISGQPQAAAGQQIGQAQHPVQQLSQPGAQQQVQQHQQQLGPSSQVQAHPQQTVHSLPAQAVLYQQPSAQEKQQQQQMQMQEQQQLHSSQLSGIQQQSQQGFTTTIVKPSASQQVPSQSAVQQQQQQQKQQQSPIDHPQPQVNRPDETIALVADGSDQSGILQAVQKPVDKQPLQSPPSVPGPTNQPVDEHYTQVPLDTTSPMKQHKPLMHTQSMSALSRLHAKAAGLGPLDIASAQQMQTKMSQPVPVSAPPVPVGPTPSVGSLIGSQSATTIQEDACHSNRESENEGPGVREEKRRKSRAKRRKTLDKFPCLTILSYKESEREVETILELANKNSVTFKFDIEIDKPEEIAESLVSEDLLQESQADTVTALLHKAVSMVKETPASAVSACLTMYNTPTSSPSMVRKSIRTTTADSELMTKKLLYDPEVLDASHLSDDNVSNIVIRQRIVKEEKPEEGVPVMQESTRVVESKRRSFYVSRVAEHSIITDQIKEDDTENKPISDQIISPENTQHSITSSSSTTQTLLSAQDLDLSYMSDSEKSLKKKAKVPMNISDLDEKLAQLTGGGSQTGSLHASQIMQPQIDLSHLPSTPGGEAHSPVLNEDASQPPVLSLSQHLESNKPQVQLQSQPTPQPQQQSQQQQELHQYHQQQLQQQQQQQTADQQTAPTGGYPAHTRSQSHPNLIQQAKSHLSESNSHHVVAGTAASFPGQTPVHPGYMPYMQPPYVQQAPYMIYPQQAMSFAGMMPMFPPDQQHHHPMFQHMMPYFMLNVPQQNQQGGVSQMTPFYLPMTGGWMMPSQYGMMTQGLQTPQLQTQQHQQKHQQAHIQKPMEQLDLSHQQVQELPGSVPTSPPQGRRHSTSETYDGISSNNIDSVFGRSSYSIHNLEQELKKLHGHKKDGAPLAVGLADSMPNLHQDGMHLDLSSEMGDTLSRIEERHSVRSRSIDNVDLRLESVDEEEFVNHIDNSRIKTNALSQSSQTVTDDARKQEQKDEASIPVSPKVVAKRLRFSVSKVDDDPLMKKTEELQQDKSKENSIKSSSKEDTSHIKDGVVIEKEGTTSFVPSSPSKASKFGRFKVMKVEDSSSKDTVPKNTSAGLHESTSMKDEGIPSQVKANIATSSSSLVEDVPDGVGVAHITIPADITKEADNPPISTHVSNLPAQHRKCSMSVVDEDGPFKSVSSCKTSTGIDLNKIRARRRTKSLSNLTIYEHCCVDCHKAISTQTLDEGEGHSPSDILLTPKAFTKLVANLHDDHDYNSSNESTSVEEDRVIFLMGSDSSIDDDSENQTEDVVPTESMMTNGITPSRPLSYAKQGSQSLDLNEEYLMLSKDKKYQEMVMRHQEERDELNKKHKQEMEEFLQERGLSLLTATPIISANMNTGGRVQTAQILSPLPMSTLTPPMAPPLPTSLISSVERAFQAHFTTTTTEGTDFGQQSMAGKLSFNEELQQFVANFSSRQKDKTDEMKMSPRECQPESEPDTVGQKKDCDNSCSVADDVQKSKVPDKVQYIFVHHPVYSSIHPYSNIPFGIPHVQGTRFSGVFAPGEQITADQGLLAVPVTPCVREAVSSTSSVHSAVSPLSSSPVLETSTSSQLTKPTQAPKPLPSSTQGEKP</sequence>
<comment type="caution">
    <text evidence="13">The sequence shown here is derived from an EMBL/GenBank/DDBJ whole genome shotgun (WGS) entry which is preliminary data.</text>
</comment>
<evidence type="ECO:0000256" key="10">
    <source>
        <dbReference type="SAM" id="Coils"/>
    </source>
</evidence>
<feature type="compositionally biased region" description="Low complexity" evidence="11">
    <location>
        <begin position="938"/>
        <end position="971"/>
    </location>
</feature>
<gene>
    <name evidence="13" type="ORF">CHS0354_029636</name>
</gene>
<feature type="compositionally biased region" description="Low complexity" evidence="11">
    <location>
        <begin position="807"/>
        <end position="819"/>
    </location>
</feature>
<feature type="compositionally biased region" description="Polar residues" evidence="11">
    <location>
        <begin position="1843"/>
        <end position="1852"/>
    </location>
</feature>
<dbReference type="CDD" id="cd13983">
    <property type="entry name" value="STKc_WNK"/>
    <property type="match status" value="1"/>
</dbReference>
<feature type="compositionally biased region" description="Basic and acidic residues" evidence="11">
    <location>
        <begin position="1853"/>
        <end position="1864"/>
    </location>
</feature>
<evidence type="ECO:0000256" key="7">
    <source>
        <dbReference type="ARBA" id="ARBA00022840"/>
    </source>
</evidence>
<feature type="compositionally biased region" description="Polar residues" evidence="11">
    <location>
        <begin position="1373"/>
        <end position="1387"/>
    </location>
</feature>
<comment type="catalytic activity">
    <reaction evidence="8">
        <text>L-threonyl-[protein] + ATP = O-phospho-L-threonyl-[protein] + ADP + H(+)</text>
        <dbReference type="Rhea" id="RHEA:46608"/>
        <dbReference type="Rhea" id="RHEA-COMP:11060"/>
        <dbReference type="Rhea" id="RHEA-COMP:11605"/>
        <dbReference type="ChEBI" id="CHEBI:15378"/>
        <dbReference type="ChEBI" id="CHEBI:30013"/>
        <dbReference type="ChEBI" id="CHEBI:30616"/>
        <dbReference type="ChEBI" id="CHEBI:61977"/>
        <dbReference type="ChEBI" id="CHEBI:456216"/>
        <dbReference type="EC" id="2.7.11.1"/>
    </reaction>
</comment>
<feature type="compositionally biased region" description="Basic and acidic residues" evidence="11">
    <location>
        <begin position="729"/>
        <end position="747"/>
    </location>
</feature>
<comment type="cofactor">
    <cofactor evidence="1">
        <name>Mg(2+)</name>
        <dbReference type="ChEBI" id="CHEBI:18420"/>
    </cofactor>
</comment>
<feature type="compositionally biased region" description="Low complexity" evidence="11">
    <location>
        <begin position="875"/>
        <end position="919"/>
    </location>
</feature>
<dbReference type="EMBL" id="JAEAOA010001776">
    <property type="protein sequence ID" value="KAK3579344.1"/>
    <property type="molecule type" value="Genomic_DNA"/>
</dbReference>
<evidence type="ECO:0000259" key="12">
    <source>
        <dbReference type="PROSITE" id="PS50011"/>
    </source>
</evidence>
<feature type="compositionally biased region" description="Basic and acidic residues" evidence="11">
    <location>
        <begin position="1362"/>
        <end position="1372"/>
    </location>
</feature>
<evidence type="ECO:0000256" key="11">
    <source>
        <dbReference type="SAM" id="MobiDB-lite"/>
    </source>
</evidence>
<feature type="compositionally biased region" description="Low complexity" evidence="11">
    <location>
        <begin position="2440"/>
        <end position="2459"/>
    </location>
</feature>
<feature type="compositionally biased region" description="Polar residues" evidence="11">
    <location>
        <begin position="1731"/>
        <end position="1741"/>
    </location>
</feature>
<feature type="region of interest" description="Disordered" evidence="11">
    <location>
        <begin position="1361"/>
        <end position="1393"/>
    </location>
</feature>
<feature type="region of interest" description="Disordered" evidence="11">
    <location>
        <begin position="729"/>
        <end position="923"/>
    </location>
</feature>
<protein>
    <recommendedName>
        <fullName evidence="2">non-specific serine/threonine protein kinase</fullName>
        <ecNumber evidence="2">2.7.11.1</ecNumber>
    </recommendedName>
</protein>
<feature type="compositionally biased region" description="Basic and acidic residues" evidence="11">
    <location>
        <begin position="2325"/>
        <end position="2341"/>
    </location>
</feature>
<organism evidence="13 14">
    <name type="scientific">Potamilus streckersoni</name>
    <dbReference type="NCBI Taxonomy" id="2493646"/>
    <lineage>
        <taxon>Eukaryota</taxon>
        <taxon>Metazoa</taxon>
        <taxon>Spiralia</taxon>
        <taxon>Lophotrochozoa</taxon>
        <taxon>Mollusca</taxon>
        <taxon>Bivalvia</taxon>
        <taxon>Autobranchia</taxon>
        <taxon>Heteroconchia</taxon>
        <taxon>Palaeoheterodonta</taxon>
        <taxon>Unionida</taxon>
        <taxon>Unionoidea</taxon>
        <taxon>Unionidae</taxon>
        <taxon>Ambleminae</taxon>
        <taxon>Lampsilini</taxon>
        <taxon>Potamilus</taxon>
    </lineage>
</organism>
<dbReference type="Gene3D" id="1.10.510.10">
    <property type="entry name" value="Transferase(Phosphotransferase) domain 1"/>
    <property type="match status" value="1"/>
</dbReference>
<dbReference type="InterPro" id="IPR000719">
    <property type="entry name" value="Prot_kinase_dom"/>
</dbReference>
<feature type="compositionally biased region" description="Polar residues" evidence="11">
    <location>
        <begin position="1"/>
        <end position="13"/>
    </location>
</feature>
<proteinExistence type="predicted"/>
<dbReference type="InterPro" id="IPR008271">
    <property type="entry name" value="Ser/Thr_kinase_AS"/>
</dbReference>
<keyword evidence="6" id="KW-0418">Kinase</keyword>
<feature type="region of interest" description="Disordered" evidence="11">
    <location>
        <begin position="2440"/>
        <end position="2480"/>
    </location>
</feature>
<feature type="compositionally biased region" description="Basic and acidic residues" evidence="11">
    <location>
        <begin position="297"/>
        <end position="373"/>
    </location>
</feature>
<keyword evidence="3" id="KW-0723">Serine/threonine-protein kinase</keyword>
<keyword evidence="4" id="KW-0808">Transferase</keyword>
<feature type="compositionally biased region" description="Polar residues" evidence="11">
    <location>
        <begin position="846"/>
        <end position="873"/>
    </location>
</feature>
<feature type="region of interest" description="Disordered" evidence="11">
    <location>
        <begin position="1951"/>
        <end position="1973"/>
    </location>
</feature>
<dbReference type="InterPro" id="IPR024678">
    <property type="entry name" value="Kinase_OSR1/WNK_CCT"/>
</dbReference>
<feature type="region of interest" description="Disordered" evidence="11">
    <location>
        <begin position="1843"/>
        <end position="1867"/>
    </location>
</feature>
<evidence type="ECO:0000256" key="8">
    <source>
        <dbReference type="ARBA" id="ARBA00047899"/>
    </source>
</evidence>
<evidence type="ECO:0000313" key="14">
    <source>
        <dbReference type="Proteomes" id="UP001195483"/>
    </source>
</evidence>
<dbReference type="Pfam" id="PF12202">
    <property type="entry name" value="OSR1_C"/>
    <property type="match status" value="1"/>
</dbReference>
<reference evidence="13" key="2">
    <citation type="journal article" date="2021" name="Genome Biol. Evol.">
        <title>Developing a high-quality reference genome for a parasitic bivalve with doubly uniparental inheritance (Bivalvia: Unionida).</title>
        <authorList>
            <person name="Smith C.H."/>
        </authorList>
    </citation>
    <scope>NUCLEOTIDE SEQUENCE</scope>
    <source>
        <strain evidence="13">CHS0354</strain>
        <tissue evidence="13">Mantle</tissue>
    </source>
</reference>
<dbReference type="Proteomes" id="UP001195483">
    <property type="component" value="Unassembled WGS sequence"/>
</dbReference>
<evidence type="ECO:0000256" key="1">
    <source>
        <dbReference type="ARBA" id="ARBA00001946"/>
    </source>
</evidence>
<feature type="compositionally biased region" description="Polar residues" evidence="11">
    <location>
        <begin position="748"/>
        <end position="769"/>
    </location>
</feature>
<feature type="region of interest" description="Disordered" evidence="11">
    <location>
        <begin position="1890"/>
        <end position="1918"/>
    </location>
</feature>
<keyword evidence="7" id="KW-0067">ATP-binding</keyword>
<feature type="domain" description="Protein kinase" evidence="12">
    <location>
        <begin position="383"/>
        <end position="642"/>
    </location>
</feature>
<feature type="region of interest" description="Disordered" evidence="11">
    <location>
        <begin position="276"/>
        <end position="373"/>
    </location>
</feature>
<feature type="region of interest" description="Disordered" evidence="11">
    <location>
        <begin position="1"/>
        <end position="69"/>
    </location>
</feature>
<feature type="compositionally biased region" description="Low complexity" evidence="11">
    <location>
        <begin position="979"/>
        <end position="1004"/>
    </location>
</feature>
<feature type="region of interest" description="Disordered" evidence="11">
    <location>
        <begin position="2324"/>
        <end position="2354"/>
    </location>
</feature>
<dbReference type="GO" id="GO:0004674">
    <property type="term" value="F:protein serine/threonine kinase activity"/>
    <property type="evidence" value="ECO:0007669"/>
    <property type="project" value="UniProtKB-KW"/>
</dbReference>
<feature type="compositionally biased region" description="Low complexity" evidence="11">
    <location>
        <begin position="773"/>
        <end position="791"/>
    </location>
</feature>
<reference evidence="13" key="3">
    <citation type="submission" date="2023-05" db="EMBL/GenBank/DDBJ databases">
        <authorList>
            <person name="Smith C.H."/>
        </authorList>
    </citation>
    <scope>NUCLEOTIDE SEQUENCE</scope>
    <source>
        <strain evidence="13">CHS0354</strain>
        <tissue evidence="13">Mantle</tissue>
    </source>
</reference>
<dbReference type="PROSITE" id="PS50011">
    <property type="entry name" value="PROTEIN_KINASE_DOM"/>
    <property type="match status" value="1"/>
</dbReference>
<feature type="compositionally biased region" description="Polar residues" evidence="11">
    <location>
        <begin position="1484"/>
        <end position="1494"/>
    </location>
</feature>
<feature type="compositionally biased region" description="Basic and acidic residues" evidence="11">
    <location>
        <begin position="17"/>
        <end position="31"/>
    </location>
</feature>
<feature type="compositionally biased region" description="Basic and acidic residues" evidence="11">
    <location>
        <begin position="1148"/>
        <end position="1168"/>
    </location>
</feature>
<name>A0AAE0VIQ8_9BIVA</name>
<dbReference type="FunFam" id="3.30.200.20:FF:000494">
    <property type="entry name" value="serine/threonine-protein kinase WNK2 isoform X2"/>
    <property type="match status" value="1"/>
</dbReference>
<dbReference type="InterPro" id="IPR050588">
    <property type="entry name" value="WNK_Ser-Thr_kinase"/>
</dbReference>
<evidence type="ECO:0000256" key="3">
    <source>
        <dbReference type="ARBA" id="ARBA00022527"/>
    </source>
</evidence>
<evidence type="ECO:0000256" key="4">
    <source>
        <dbReference type="ARBA" id="ARBA00022679"/>
    </source>
</evidence>
<feature type="region of interest" description="Disordered" evidence="11">
    <location>
        <begin position="1040"/>
        <end position="1059"/>
    </location>
</feature>
<dbReference type="Gene3D" id="3.10.20.90">
    <property type="entry name" value="Phosphatidylinositol 3-kinase Catalytic Subunit, Chain A, domain 1"/>
    <property type="match status" value="2"/>
</dbReference>
<keyword evidence="5" id="KW-0547">Nucleotide-binding</keyword>
<dbReference type="PROSITE" id="PS00108">
    <property type="entry name" value="PROTEIN_KINASE_ST"/>
    <property type="match status" value="1"/>
</dbReference>
<keyword evidence="10" id="KW-0175">Coiled coil</keyword>
<feature type="region of interest" description="Disordered" evidence="11">
    <location>
        <begin position="1456"/>
        <end position="1552"/>
    </location>
</feature>
<dbReference type="Pfam" id="PF24889">
    <property type="entry name" value="CCTL2_WNK"/>
    <property type="match status" value="1"/>
</dbReference>
<evidence type="ECO:0000256" key="6">
    <source>
        <dbReference type="ARBA" id="ARBA00022777"/>
    </source>
</evidence>